<dbReference type="SUPFAM" id="SSF53850">
    <property type="entry name" value="Periplasmic binding protein-like II"/>
    <property type="match status" value="1"/>
</dbReference>
<dbReference type="Pfam" id="PF00497">
    <property type="entry name" value="SBP_bac_3"/>
    <property type="match status" value="1"/>
</dbReference>
<feature type="chain" id="PRO_5046442542" evidence="4">
    <location>
        <begin position="20"/>
        <end position="258"/>
    </location>
</feature>
<evidence type="ECO:0000259" key="6">
    <source>
        <dbReference type="SMART" id="SM00079"/>
    </source>
</evidence>
<evidence type="ECO:0000256" key="2">
    <source>
        <dbReference type="ARBA" id="ARBA00023139"/>
    </source>
</evidence>
<feature type="signal peptide" evidence="4">
    <location>
        <begin position="1"/>
        <end position="19"/>
    </location>
</feature>
<dbReference type="Gene3D" id="3.40.190.10">
    <property type="entry name" value="Periplasmic binding protein-like II"/>
    <property type="match status" value="2"/>
</dbReference>
<evidence type="ECO:0000259" key="5">
    <source>
        <dbReference type="SMART" id="SM00062"/>
    </source>
</evidence>
<dbReference type="InterPro" id="IPR001320">
    <property type="entry name" value="Iontro_rcpt_C"/>
</dbReference>
<dbReference type="PROSITE" id="PS51257">
    <property type="entry name" value="PROKAR_LIPOPROTEIN"/>
    <property type="match status" value="1"/>
</dbReference>
<evidence type="ECO:0000256" key="1">
    <source>
        <dbReference type="ARBA" id="ARBA00022729"/>
    </source>
</evidence>
<dbReference type="CDD" id="cd00996">
    <property type="entry name" value="PBP2_AatB_like"/>
    <property type="match status" value="1"/>
</dbReference>
<accession>A0ABX0A883</accession>
<keyword evidence="8" id="KW-1185">Reference proteome</keyword>
<organism evidence="7 8">
    <name type="scientific">Pallidibacillus pasinlerensis</name>
    <dbReference type="NCBI Taxonomy" id="2703818"/>
    <lineage>
        <taxon>Bacteria</taxon>
        <taxon>Bacillati</taxon>
        <taxon>Bacillota</taxon>
        <taxon>Bacilli</taxon>
        <taxon>Bacillales</taxon>
        <taxon>Bacillaceae</taxon>
        <taxon>Pallidibacillus</taxon>
    </lineage>
</organism>
<gene>
    <name evidence="7" type="ORF">GW534_11915</name>
</gene>
<dbReference type="RefSeq" id="WP_161921249.1">
    <property type="nucleotide sequence ID" value="NZ_JAACYS010000059.1"/>
</dbReference>
<evidence type="ECO:0000313" key="7">
    <source>
        <dbReference type="EMBL" id="NCU18420.1"/>
    </source>
</evidence>
<dbReference type="PANTHER" id="PTHR35936">
    <property type="entry name" value="MEMBRANE-BOUND LYTIC MUREIN TRANSGLYCOSYLASE F"/>
    <property type="match status" value="1"/>
</dbReference>
<dbReference type="EMBL" id="JAACYS010000059">
    <property type="protein sequence ID" value="NCU18420.1"/>
    <property type="molecule type" value="Genomic_DNA"/>
</dbReference>
<evidence type="ECO:0000313" key="8">
    <source>
        <dbReference type="Proteomes" id="UP000743899"/>
    </source>
</evidence>
<dbReference type="PANTHER" id="PTHR35936:SF34">
    <property type="entry name" value="ABC TRANSPORTER EXTRACELLULAR-BINDING PROTEIN YCKB-RELATED"/>
    <property type="match status" value="1"/>
</dbReference>
<keyword evidence="2" id="KW-0564">Palmitate</keyword>
<dbReference type="SMART" id="SM00079">
    <property type="entry name" value="PBPe"/>
    <property type="match status" value="1"/>
</dbReference>
<keyword evidence="3" id="KW-0449">Lipoprotein</keyword>
<protein>
    <submittedName>
        <fullName evidence="7">Amino acid ABC transporter substrate-binding protein</fullName>
    </submittedName>
</protein>
<dbReference type="InterPro" id="IPR001638">
    <property type="entry name" value="Solute-binding_3/MltF_N"/>
</dbReference>
<dbReference type="Proteomes" id="UP000743899">
    <property type="component" value="Unassembled WGS sequence"/>
</dbReference>
<feature type="domain" description="Ionotropic glutamate receptor C-terminal" evidence="6">
    <location>
        <begin position="32"/>
        <end position="253"/>
    </location>
</feature>
<feature type="domain" description="Solute-binding protein family 3/N-terminal" evidence="5">
    <location>
        <begin position="32"/>
        <end position="254"/>
    </location>
</feature>
<evidence type="ECO:0000256" key="3">
    <source>
        <dbReference type="ARBA" id="ARBA00023288"/>
    </source>
</evidence>
<dbReference type="SMART" id="SM00062">
    <property type="entry name" value="PBPb"/>
    <property type="match status" value="1"/>
</dbReference>
<proteinExistence type="predicted"/>
<reference evidence="7 8" key="1">
    <citation type="submission" date="2020-01" db="EMBL/GenBank/DDBJ databases">
        <title>A novel Bacillus sp. from Pasinler.</title>
        <authorList>
            <person name="Adiguzel A."/>
            <person name="Ay H."/>
            <person name="Baltaci M.O."/>
        </authorList>
    </citation>
    <scope>NUCLEOTIDE SEQUENCE [LARGE SCALE GENOMIC DNA]</scope>
    <source>
        <strain evidence="7 8">P1</strain>
    </source>
</reference>
<comment type="caution">
    <text evidence="7">The sequence shown here is derived from an EMBL/GenBank/DDBJ whole genome shotgun (WGS) entry which is preliminary data.</text>
</comment>
<evidence type="ECO:0000256" key="4">
    <source>
        <dbReference type="SAM" id="SignalP"/>
    </source>
</evidence>
<name>A0ABX0A883_9BACI</name>
<keyword evidence="1 4" id="KW-0732">Signal</keyword>
<sequence length="258" mass="28333">MKRLTTLLILLITISLLGACSTNSSDKEKENQLIIGIDDAFAPMGFRDEDNEIVGFDIDLAKAVIEEMGKEAVFQPIDWGSKETELQSGRIDLIWNGYTVTEERKEKVLFTEPYLANSQVVAILKDSDIKSLSDLAGKSVGLQAQSSASNALNGSDIASEIKDVSEYKTNVLALQDLDSGRVDAIVIDEVVIDYYMTIKPDTYKVLEESLAPELYAVGVKKGNDELLEELQKAMDEVIANGTAAAISEKWFGEDKILN</sequence>